<evidence type="ECO:0000313" key="2">
    <source>
        <dbReference type="Proteomes" id="UP000003755"/>
    </source>
</evidence>
<comment type="caution">
    <text evidence="1">The sequence shown here is derived from an EMBL/GenBank/DDBJ whole genome shotgun (WGS) entry which is preliminary data.</text>
</comment>
<dbReference type="EMBL" id="ABYU02000016">
    <property type="protein sequence ID" value="EEX21894.1"/>
    <property type="molecule type" value="Genomic_DNA"/>
</dbReference>
<dbReference type="InterPro" id="IPR029063">
    <property type="entry name" value="SAM-dependent_MTases_sf"/>
</dbReference>
<organism evidence="1 2">
    <name type="scientific">Blautia hansenii DSM 20583</name>
    <dbReference type="NCBI Taxonomy" id="537007"/>
    <lineage>
        <taxon>Bacteria</taxon>
        <taxon>Bacillati</taxon>
        <taxon>Bacillota</taxon>
        <taxon>Clostridia</taxon>
        <taxon>Lachnospirales</taxon>
        <taxon>Lachnospiraceae</taxon>
        <taxon>Blautia</taxon>
    </lineage>
</organism>
<dbReference type="eggNOG" id="ENOG5032VKJ">
    <property type="taxonomic scope" value="Bacteria"/>
</dbReference>
<keyword evidence="2" id="KW-1185">Reference proteome</keyword>
<dbReference type="Gene3D" id="3.40.50.150">
    <property type="entry name" value="Vaccinia Virus protein VP39"/>
    <property type="match status" value="1"/>
</dbReference>
<dbReference type="KEGG" id="bhan:CGC63_09145"/>
<evidence type="ECO:0008006" key="3">
    <source>
        <dbReference type="Google" id="ProtNLM"/>
    </source>
</evidence>
<reference evidence="1" key="1">
    <citation type="submission" date="2009-09" db="EMBL/GenBank/DDBJ databases">
        <authorList>
            <person name="Weinstock G."/>
            <person name="Sodergren E."/>
            <person name="Clifton S."/>
            <person name="Fulton L."/>
            <person name="Fulton B."/>
            <person name="Courtney L."/>
            <person name="Fronick C."/>
            <person name="Harrison M."/>
            <person name="Strong C."/>
            <person name="Farmer C."/>
            <person name="Delahaunty K."/>
            <person name="Markovic C."/>
            <person name="Hall O."/>
            <person name="Minx P."/>
            <person name="Tomlinson C."/>
            <person name="Mitreva M."/>
            <person name="Nelson J."/>
            <person name="Hou S."/>
            <person name="Wollam A."/>
            <person name="Pepin K.H."/>
            <person name="Johnson M."/>
            <person name="Bhonagiri V."/>
            <person name="Nash W.E."/>
            <person name="Warren W."/>
            <person name="Chinwalla A."/>
            <person name="Mardis E.R."/>
            <person name="Wilson R.K."/>
        </authorList>
    </citation>
    <scope>NUCLEOTIDE SEQUENCE [LARGE SCALE GENOMIC DNA]</scope>
    <source>
        <strain evidence="1">DSM 20583</strain>
    </source>
</reference>
<protein>
    <recommendedName>
        <fullName evidence="3">Methyltransferase domain-containing protein</fullName>
    </recommendedName>
</protein>
<evidence type="ECO:0000313" key="1">
    <source>
        <dbReference type="EMBL" id="EEX21894.1"/>
    </source>
</evidence>
<sequence length="257" mass="30419">MSNNNISNYSSYISGMNKSYLDKLFFLDKIENVDAILDFGCAQGDMLRHIHDISPEIDLYGYDNSSEMIAKANDCHSDIAIFDEDFNVICKKIDTDTALLNLSSVIHEVYSYSKPNEIKEFWKRVFDSGFQYISIRDLCLSKTADRETDMNDYVKAVIKSTPTALKEFESIWGKVRNNKQLIHYLMKYRYIDNWQREVRENYFPITTEELLSKIPIDKYEIIYFEDYVLPYTYQKVKEDFNIEIKDNTHVKILLRKR</sequence>
<dbReference type="RefSeq" id="WP_003020804.1">
    <property type="nucleotide sequence ID" value="NZ_CP022413.2"/>
</dbReference>
<dbReference type="HOGENOM" id="CLU_1080379_0_0_9"/>
<dbReference type="SUPFAM" id="SSF53335">
    <property type="entry name" value="S-adenosyl-L-methionine-dependent methyltransferases"/>
    <property type="match status" value="1"/>
</dbReference>
<accession>C9L7Z9</accession>
<gene>
    <name evidence="1" type="ORF">BLAHAN_05522</name>
</gene>
<proteinExistence type="predicted"/>
<dbReference type="Proteomes" id="UP000003755">
    <property type="component" value="Unassembled WGS sequence"/>
</dbReference>
<dbReference type="AlphaFoldDB" id="C9L7Z9"/>
<name>C9L7Z9_BLAHA</name>
<dbReference type="STRING" id="537007.BLAHAN_05522"/>